<dbReference type="Gene3D" id="1.10.10.10">
    <property type="entry name" value="Winged helix-like DNA-binding domain superfamily/Winged helix DNA-binding domain"/>
    <property type="match status" value="1"/>
</dbReference>
<dbReference type="InterPro" id="IPR051011">
    <property type="entry name" value="Metal_resp_trans_reg"/>
</dbReference>
<keyword evidence="1" id="KW-0805">Transcription regulation</keyword>
<dbReference type="PANTHER" id="PTHR43132">
    <property type="entry name" value="ARSENICAL RESISTANCE OPERON REPRESSOR ARSR-RELATED"/>
    <property type="match status" value="1"/>
</dbReference>
<dbReference type="GO" id="GO:0003677">
    <property type="term" value="F:DNA binding"/>
    <property type="evidence" value="ECO:0007669"/>
    <property type="project" value="UniProtKB-KW"/>
</dbReference>
<dbReference type="EMBL" id="QXIS01000013">
    <property type="protein sequence ID" value="RIE06419.1"/>
    <property type="molecule type" value="Genomic_DNA"/>
</dbReference>
<dbReference type="PRINTS" id="PR00778">
    <property type="entry name" value="HTHARSR"/>
</dbReference>
<reference evidence="5 6" key="1">
    <citation type="submission" date="2018-09" db="EMBL/GenBank/DDBJ databases">
        <title>Discovery and Ecogenomic Context for Candidatus Cryosericales, a Global Caldiserica Order Active in Thawing Permafrost.</title>
        <authorList>
            <person name="Martinez M.A."/>
            <person name="Woodcroft B.J."/>
            <person name="Ignacio Espinoza J.C."/>
            <person name="Zayed A."/>
            <person name="Singleton C.M."/>
            <person name="Boyd J."/>
            <person name="Li Y.-F."/>
            <person name="Purvine S."/>
            <person name="Maughan H."/>
            <person name="Hodgkins S.B."/>
            <person name="Anderson D."/>
            <person name="Sederholm M."/>
            <person name="Temperton B."/>
            <person name="Saleska S.R."/>
            <person name="Tyson G.W."/>
            <person name="Rich V.I."/>
        </authorList>
    </citation>
    <scope>NUCLEOTIDE SEQUENCE [LARGE SCALE GENOMIC DNA]</scope>
    <source>
        <strain evidence="5 6">SMC7</strain>
    </source>
</reference>
<sequence length="108" mass="12191">MTQRSPVCGAQDIGTNWSSACEEQGKLVSTLMEPQRIKILRLLCGGELCVCEIEHELALPQNLVSHHLRVLREAGLVAARKEGQFVHYSRVEERIHELMLTLEELLSN</sequence>
<accession>A0A398CYT6</accession>
<evidence type="ECO:0000313" key="5">
    <source>
        <dbReference type="EMBL" id="RIE06419.1"/>
    </source>
</evidence>
<dbReference type="NCBIfam" id="NF033788">
    <property type="entry name" value="HTH_metalloreg"/>
    <property type="match status" value="1"/>
</dbReference>
<dbReference type="InterPro" id="IPR011991">
    <property type="entry name" value="ArsR-like_HTH"/>
</dbReference>
<proteinExistence type="predicted"/>
<dbReference type="PROSITE" id="PS50987">
    <property type="entry name" value="HTH_ARSR_2"/>
    <property type="match status" value="1"/>
</dbReference>
<evidence type="ECO:0000313" key="6">
    <source>
        <dbReference type="Proteomes" id="UP000266328"/>
    </source>
</evidence>
<dbReference type="RefSeq" id="WP_119088791.1">
    <property type="nucleotide sequence ID" value="NZ_QXIS01000013.1"/>
</dbReference>
<dbReference type="CDD" id="cd00090">
    <property type="entry name" value="HTH_ARSR"/>
    <property type="match status" value="1"/>
</dbReference>
<dbReference type="Pfam" id="PF01022">
    <property type="entry name" value="HTH_5"/>
    <property type="match status" value="1"/>
</dbReference>
<keyword evidence="3" id="KW-0804">Transcription</keyword>
<protein>
    <submittedName>
        <fullName evidence="5">Transcriptional regulator</fullName>
    </submittedName>
</protein>
<evidence type="ECO:0000256" key="3">
    <source>
        <dbReference type="ARBA" id="ARBA00023163"/>
    </source>
</evidence>
<evidence type="ECO:0000256" key="2">
    <source>
        <dbReference type="ARBA" id="ARBA00023125"/>
    </source>
</evidence>
<evidence type="ECO:0000256" key="1">
    <source>
        <dbReference type="ARBA" id="ARBA00023015"/>
    </source>
</evidence>
<dbReference type="AlphaFoldDB" id="A0A398CYT6"/>
<gene>
    <name evidence="5" type="ORF">SMC7_02420</name>
</gene>
<dbReference type="InterPro" id="IPR036390">
    <property type="entry name" value="WH_DNA-bd_sf"/>
</dbReference>
<keyword evidence="2" id="KW-0238">DNA-binding</keyword>
<dbReference type="SMART" id="SM00418">
    <property type="entry name" value="HTH_ARSR"/>
    <property type="match status" value="1"/>
</dbReference>
<keyword evidence="6" id="KW-1185">Reference proteome</keyword>
<dbReference type="SUPFAM" id="SSF46785">
    <property type="entry name" value="Winged helix' DNA-binding domain"/>
    <property type="match status" value="1"/>
</dbReference>
<name>A0A398CYT6_9BACT</name>
<dbReference type="OrthoDB" id="9798835at2"/>
<evidence type="ECO:0000259" key="4">
    <source>
        <dbReference type="PROSITE" id="PS50987"/>
    </source>
</evidence>
<dbReference type="PANTHER" id="PTHR43132:SF2">
    <property type="entry name" value="ARSENICAL RESISTANCE OPERON REPRESSOR ARSR-RELATED"/>
    <property type="match status" value="1"/>
</dbReference>
<comment type="caution">
    <text evidence="5">The sequence shown here is derived from an EMBL/GenBank/DDBJ whole genome shotgun (WGS) entry which is preliminary data.</text>
</comment>
<dbReference type="Proteomes" id="UP000266328">
    <property type="component" value="Unassembled WGS sequence"/>
</dbReference>
<dbReference type="InterPro" id="IPR001845">
    <property type="entry name" value="HTH_ArsR_DNA-bd_dom"/>
</dbReference>
<feature type="domain" description="HTH arsR-type" evidence="4">
    <location>
        <begin position="16"/>
        <end position="108"/>
    </location>
</feature>
<dbReference type="GO" id="GO:0003700">
    <property type="term" value="F:DNA-binding transcription factor activity"/>
    <property type="evidence" value="ECO:0007669"/>
    <property type="project" value="InterPro"/>
</dbReference>
<dbReference type="InterPro" id="IPR036388">
    <property type="entry name" value="WH-like_DNA-bd_sf"/>
</dbReference>
<organism evidence="5 6">
    <name type="scientific">Candidatus Cryosericum terrychapinii</name>
    <dbReference type="NCBI Taxonomy" id="2290919"/>
    <lineage>
        <taxon>Bacteria</taxon>
        <taxon>Pseudomonadati</taxon>
        <taxon>Caldisericota/Cryosericota group</taxon>
        <taxon>Candidatus Cryosericota</taxon>
        <taxon>Candidatus Cryosericia</taxon>
        <taxon>Candidatus Cryosericales</taxon>
        <taxon>Candidatus Cryosericaceae</taxon>
        <taxon>Candidatus Cryosericum</taxon>
    </lineage>
</organism>